<name>A0A1S3D9H1_DIACI</name>
<evidence type="ECO:0000256" key="1">
    <source>
        <dbReference type="ARBA" id="ARBA00004173"/>
    </source>
</evidence>
<dbReference type="FunFam" id="4.10.640.10:FF:000008">
    <property type="entry name" value="28S ribosomal protein S18b, mitochondrial"/>
    <property type="match status" value="1"/>
</dbReference>
<dbReference type="GO" id="GO:0005763">
    <property type="term" value="C:mitochondrial small ribosomal subunit"/>
    <property type="evidence" value="ECO:0007669"/>
    <property type="project" value="UniProtKB-ARBA"/>
</dbReference>
<dbReference type="Proteomes" id="UP000079169">
    <property type="component" value="Unplaced"/>
</dbReference>
<comment type="similarity">
    <text evidence="2">Belongs to the bacterial ribosomal protein bS18 family. Mitochondrion-specific ribosomal protein mS40 subfamily.</text>
</comment>
<keyword evidence="5 12" id="KW-0689">Ribosomal protein</keyword>
<evidence type="ECO:0000313" key="12">
    <source>
        <dbReference type="RefSeq" id="XP_008477209.1"/>
    </source>
</evidence>
<dbReference type="GO" id="GO:0032543">
    <property type="term" value="P:mitochondrial translation"/>
    <property type="evidence" value="ECO:0007669"/>
    <property type="project" value="InterPro"/>
</dbReference>
<proteinExistence type="inferred from homology"/>
<dbReference type="PANTHER" id="PTHR13329">
    <property type="entry name" value="MITOCHONDRIAL RIBOSOMAL PROTEIN S18B"/>
    <property type="match status" value="1"/>
</dbReference>
<evidence type="ECO:0000256" key="4">
    <source>
        <dbReference type="ARBA" id="ARBA00022946"/>
    </source>
</evidence>
<keyword evidence="4" id="KW-0809">Transit peptide</keyword>
<evidence type="ECO:0000256" key="2">
    <source>
        <dbReference type="ARBA" id="ARBA00006136"/>
    </source>
</evidence>
<dbReference type="PANTHER" id="PTHR13329:SF2">
    <property type="entry name" value="SMALL RIBOSOMAL SUBUNIT PROTEIN MS40"/>
    <property type="match status" value="1"/>
</dbReference>
<dbReference type="InterPro" id="IPR001648">
    <property type="entry name" value="Ribosomal_bS18"/>
</dbReference>
<organism evidence="11 12">
    <name type="scientific">Diaphorina citri</name>
    <name type="common">Asian citrus psyllid</name>
    <dbReference type="NCBI Taxonomy" id="121845"/>
    <lineage>
        <taxon>Eukaryota</taxon>
        <taxon>Metazoa</taxon>
        <taxon>Ecdysozoa</taxon>
        <taxon>Arthropoda</taxon>
        <taxon>Hexapoda</taxon>
        <taxon>Insecta</taxon>
        <taxon>Pterygota</taxon>
        <taxon>Neoptera</taxon>
        <taxon>Paraneoptera</taxon>
        <taxon>Hemiptera</taxon>
        <taxon>Sternorrhyncha</taxon>
        <taxon>Psylloidea</taxon>
        <taxon>Psyllidae</taxon>
        <taxon>Diaphorininae</taxon>
        <taxon>Diaphorina</taxon>
    </lineage>
</organism>
<dbReference type="GeneID" id="103514120"/>
<dbReference type="OMA" id="CQKKHTQ"/>
<keyword evidence="3" id="KW-0597">Phosphoprotein</keyword>
<dbReference type="AlphaFoldDB" id="A0A1S3D9H1"/>
<accession>A0A1S3D9H1</accession>
<reference evidence="12" key="1">
    <citation type="submission" date="2025-08" db="UniProtKB">
        <authorList>
            <consortium name="RefSeq"/>
        </authorList>
    </citation>
    <scope>IDENTIFICATION</scope>
</reference>
<dbReference type="InterPro" id="IPR040054">
    <property type="entry name" value="MRPS18B"/>
</dbReference>
<sequence length="214" mass="24859">MSFTRNLICKLQIQKFSQNIFTSSIRLGTLPHCLHFQQTPLSCIPPQRQFSLSRICCEEEGTEENKDEKPVDPAKDRRNPVPVEISIRYLASEAYQKCYGDEPVWKYYRRNHKGMFAPKKTRKTCIRSGIIATGNPCPICRDEYLIIHPYNIKLLEQFISPVNGEILSYMKTGVCQKQHLKLLVAITQAKNKGLITFDLPFREYNYKDYFPTSV</sequence>
<dbReference type="RefSeq" id="XP_008477209.1">
    <property type="nucleotide sequence ID" value="XM_008478987.3"/>
</dbReference>
<keyword evidence="7" id="KW-0687">Ribonucleoprotein</keyword>
<dbReference type="CTD" id="28973"/>
<comment type="subcellular location">
    <subcellularLocation>
        <location evidence="1">Mitochondrion</location>
    </subcellularLocation>
</comment>
<dbReference type="PaxDb" id="121845-A0A1S3D9H1"/>
<gene>
    <name evidence="12" type="primary">LOC103514120</name>
</gene>
<evidence type="ECO:0000313" key="11">
    <source>
        <dbReference type="Proteomes" id="UP000079169"/>
    </source>
</evidence>
<evidence type="ECO:0000256" key="3">
    <source>
        <dbReference type="ARBA" id="ARBA00022553"/>
    </source>
</evidence>
<dbReference type="STRING" id="121845.A0A1S3D9H1"/>
<evidence type="ECO:0000256" key="8">
    <source>
        <dbReference type="ARBA" id="ARBA00032055"/>
    </source>
</evidence>
<dbReference type="Pfam" id="PF01084">
    <property type="entry name" value="Ribosomal_S18"/>
    <property type="match status" value="1"/>
</dbReference>
<evidence type="ECO:0000256" key="7">
    <source>
        <dbReference type="ARBA" id="ARBA00023274"/>
    </source>
</evidence>
<dbReference type="GO" id="GO:0003735">
    <property type="term" value="F:structural constituent of ribosome"/>
    <property type="evidence" value="ECO:0007669"/>
    <property type="project" value="InterPro"/>
</dbReference>
<keyword evidence="6" id="KW-0496">Mitochondrion</keyword>
<protein>
    <recommendedName>
        <fullName evidence="9">Small ribosomal subunit protein mS40</fullName>
    </recommendedName>
    <alternativeName>
        <fullName evidence="8">28S ribosomal protein S18-2, mitochondrial</fullName>
    </alternativeName>
    <alternativeName>
        <fullName evidence="10">28S ribosomal protein S18b, mitochondrial</fullName>
    </alternativeName>
</protein>
<dbReference type="InterPro" id="IPR036870">
    <property type="entry name" value="Ribosomal_bS18_sf"/>
</dbReference>
<dbReference type="KEGG" id="dci:103514120"/>
<evidence type="ECO:0000256" key="5">
    <source>
        <dbReference type="ARBA" id="ARBA00022980"/>
    </source>
</evidence>
<keyword evidence="11" id="KW-1185">Reference proteome</keyword>
<evidence type="ECO:0000256" key="6">
    <source>
        <dbReference type="ARBA" id="ARBA00023128"/>
    </source>
</evidence>
<evidence type="ECO:0000256" key="9">
    <source>
        <dbReference type="ARBA" id="ARBA00035130"/>
    </source>
</evidence>
<dbReference type="SUPFAM" id="SSF46911">
    <property type="entry name" value="Ribosomal protein S18"/>
    <property type="match status" value="1"/>
</dbReference>
<evidence type="ECO:0000256" key="10">
    <source>
        <dbReference type="ARBA" id="ARBA00035515"/>
    </source>
</evidence>
<dbReference type="Gene3D" id="4.10.640.10">
    <property type="entry name" value="Ribosomal protein S18"/>
    <property type="match status" value="1"/>
</dbReference>